<dbReference type="Proteomes" id="UP000193218">
    <property type="component" value="Unassembled WGS sequence"/>
</dbReference>
<comment type="similarity">
    <text evidence="1">Belongs to the universal ribosomal protein uS4 family.</text>
</comment>
<evidence type="ECO:0000313" key="10">
    <source>
        <dbReference type="Proteomes" id="UP000193218"/>
    </source>
</evidence>
<dbReference type="GeneID" id="33555651"/>
<evidence type="ECO:0000313" key="9">
    <source>
        <dbReference type="EMBL" id="ORX33789.1"/>
    </source>
</evidence>
<keyword evidence="4" id="KW-0689">Ribosomal protein</keyword>
<dbReference type="PROSITE" id="PS50889">
    <property type="entry name" value="S4"/>
    <property type="match status" value="1"/>
</dbReference>
<evidence type="ECO:0000256" key="5">
    <source>
        <dbReference type="ARBA" id="ARBA00023274"/>
    </source>
</evidence>
<dbReference type="AlphaFoldDB" id="A0A1Y1U6X2"/>
<dbReference type="OrthoDB" id="3356781at2759"/>
<dbReference type="Gene3D" id="3.10.290.10">
    <property type="entry name" value="RNA-binding S4 domain"/>
    <property type="match status" value="1"/>
</dbReference>
<organism evidence="9 10">
    <name type="scientific">Kockovaella imperatae</name>
    <dbReference type="NCBI Taxonomy" id="4999"/>
    <lineage>
        <taxon>Eukaryota</taxon>
        <taxon>Fungi</taxon>
        <taxon>Dikarya</taxon>
        <taxon>Basidiomycota</taxon>
        <taxon>Agaricomycotina</taxon>
        <taxon>Tremellomycetes</taxon>
        <taxon>Tremellales</taxon>
        <taxon>Cuniculitremaceae</taxon>
        <taxon>Kockovaella</taxon>
    </lineage>
</organism>
<feature type="region of interest" description="Disordered" evidence="7">
    <location>
        <begin position="222"/>
        <end position="252"/>
    </location>
</feature>
<sequence length="352" mass="40021">MKPSLPASGIYRDLFNKERALPRMSWTGVNLYNLWQRTHSEGPLYIETHAGKSKTLYQQRFKARRYLAGYHLEGIVPIKQWERWYLPSLLPAIHGDREQKSRAERTLDKWIEGKESAGGRNRDVKDAEQKARQSTTPITSMMFSYIERRLDVVIFRACLASSVYQAKQFVVKGHVKVNGKVITNSASQLRPGDLFTVDYRVINFLMDPAKAAPAQTLNKDLEDAENEDASTSAPAESASSSQTAPVPSKPASRAPKSFFELPKFAQASLFVPAYLLPNYLTCSCVYVRHPTARPGYSEIPSPYDAGGEVMSLGWEWWKRKAPRMREGKLKRWLDPTRRKDRIAYPLPPTPQV</sequence>
<protein>
    <recommendedName>
        <fullName evidence="8">RNA-binding S4 domain-containing protein</fullName>
    </recommendedName>
</protein>
<dbReference type="SUPFAM" id="SSF55174">
    <property type="entry name" value="Alpha-L RNA-binding motif"/>
    <property type="match status" value="1"/>
</dbReference>
<dbReference type="GO" id="GO:0005763">
    <property type="term" value="C:mitochondrial small ribosomal subunit"/>
    <property type="evidence" value="ECO:0007669"/>
    <property type="project" value="TreeGrafter"/>
</dbReference>
<comment type="caution">
    <text evidence="9">The sequence shown here is derived from an EMBL/GenBank/DDBJ whole genome shotgun (WGS) entry which is preliminary data.</text>
</comment>
<dbReference type="RefSeq" id="XP_021868088.1">
    <property type="nucleotide sequence ID" value="XM_022013843.1"/>
</dbReference>
<feature type="domain" description="RNA-binding S4" evidence="8">
    <location>
        <begin position="148"/>
        <end position="206"/>
    </location>
</feature>
<accession>A0A1Y1U6X2</accession>
<dbReference type="EMBL" id="NBSH01000017">
    <property type="protein sequence ID" value="ORX33789.1"/>
    <property type="molecule type" value="Genomic_DNA"/>
</dbReference>
<evidence type="ECO:0000259" key="8">
    <source>
        <dbReference type="SMART" id="SM00363"/>
    </source>
</evidence>
<keyword evidence="5" id="KW-0687">Ribonucleoprotein</keyword>
<proteinExistence type="inferred from homology"/>
<keyword evidence="2 6" id="KW-0699">rRNA-binding</keyword>
<evidence type="ECO:0000256" key="2">
    <source>
        <dbReference type="ARBA" id="ARBA00022730"/>
    </source>
</evidence>
<evidence type="ECO:0000256" key="4">
    <source>
        <dbReference type="ARBA" id="ARBA00022980"/>
    </source>
</evidence>
<dbReference type="PROSITE" id="PS00632">
    <property type="entry name" value="RIBOSOMAL_S4"/>
    <property type="match status" value="1"/>
</dbReference>
<dbReference type="InterPro" id="IPR018079">
    <property type="entry name" value="Ribosomal_uS4_CS"/>
</dbReference>
<dbReference type="GO" id="GO:0003735">
    <property type="term" value="F:structural constituent of ribosome"/>
    <property type="evidence" value="ECO:0007669"/>
    <property type="project" value="TreeGrafter"/>
</dbReference>
<name>A0A1Y1U6X2_9TREE</name>
<dbReference type="InParanoid" id="A0A1Y1U6X2"/>
<dbReference type="PANTHER" id="PTHR11831:SF4">
    <property type="entry name" value="SMALL RIBOSOMAL SUBUNIT PROTEIN US4M"/>
    <property type="match status" value="1"/>
</dbReference>
<evidence type="ECO:0000256" key="3">
    <source>
        <dbReference type="ARBA" id="ARBA00022884"/>
    </source>
</evidence>
<dbReference type="GO" id="GO:0019843">
    <property type="term" value="F:rRNA binding"/>
    <property type="evidence" value="ECO:0007669"/>
    <property type="project" value="UniProtKB-KW"/>
</dbReference>
<reference evidence="9 10" key="1">
    <citation type="submission" date="2017-03" db="EMBL/GenBank/DDBJ databases">
        <title>Widespread Adenine N6-methylation of Active Genes in Fungi.</title>
        <authorList>
            <consortium name="DOE Joint Genome Institute"/>
            <person name="Mondo S.J."/>
            <person name="Dannebaum R.O."/>
            <person name="Kuo R.C."/>
            <person name="Louie K.B."/>
            <person name="Bewick A.J."/>
            <person name="Labutti K."/>
            <person name="Haridas S."/>
            <person name="Kuo A."/>
            <person name="Salamov A."/>
            <person name="Ahrendt S.R."/>
            <person name="Lau R."/>
            <person name="Bowen B.P."/>
            <person name="Lipzen A."/>
            <person name="Sullivan W."/>
            <person name="Andreopoulos W.B."/>
            <person name="Clum A."/>
            <person name="Lindquist E."/>
            <person name="Daum C."/>
            <person name="Northen T.R."/>
            <person name="Ramamoorthy G."/>
            <person name="Schmitz R.J."/>
            <person name="Gryganskyi A."/>
            <person name="Culley D."/>
            <person name="Magnuson J."/>
            <person name="James T.Y."/>
            <person name="O'Malley M.A."/>
            <person name="Stajich J.E."/>
            <person name="Spatafora J.W."/>
            <person name="Visel A."/>
            <person name="Grigoriev I.V."/>
        </authorList>
    </citation>
    <scope>NUCLEOTIDE SEQUENCE [LARGE SCALE GENOMIC DNA]</scope>
    <source>
        <strain evidence="9 10">NRRL Y-17943</strain>
    </source>
</reference>
<dbReference type="InterPro" id="IPR022801">
    <property type="entry name" value="Ribosomal_uS4"/>
</dbReference>
<evidence type="ECO:0000256" key="6">
    <source>
        <dbReference type="PROSITE-ProRule" id="PRU00182"/>
    </source>
</evidence>
<gene>
    <name evidence="9" type="ORF">BD324DRAFT_595218</name>
</gene>
<dbReference type="CDD" id="cd00165">
    <property type="entry name" value="S4"/>
    <property type="match status" value="1"/>
</dbReference>
<dbReference type="STRING" id="4999.A0A1Y1U6X2"/>
<dbReference type="GO" id="GO:0042274">
    <property type="term" value="P:ribosomal small subunit biogenesis"/>
    <property type="evidence" value="ECO:0007669"/>
    <property type="project" value="TreeGrafter"/>
</dbReference>
<keyword evidence="10" id="KW-1185">Reference proteome</keyword>
<feature type="compositionally biased region" description="Low complexity" evidence="7">
    <location>
        <begin position="229"/>
        <end position="245"/>
    </location>
</feature>
<dbReference type="SMART" id="SM00363">
    <property type="entry name" value="S4"/>
    <property type="match status" value="1"/>
</dbReference>
<dbReference type="FunCoup" id="A0A1Y1U6X2">
    <property type="interactions" value="30"/>
</dbReference>
<evidence type="ECO:0000256" key="7">
    <source>
        <dbReference type="SAM" id="MobiDB-lite"/>
    </source>
</evidence>
<dbReference type="PANTHER" id="PTHR11831">
    <property type="entry name" value="30S 40S RIBOSOMAL PROTEIN"/>
    <property type="match status" value="1"/>
</dbReference>
<keyword evidence="3 6" id="KW-0694">RNA-binding</keyword>
<dbReference type="Pfam" id="PF01479">
    <property type="entry name" value="S4"/>
    <property type="match status" value="1"/>
</dbReference>
<dbReference type="InterPro" id="IPR002942">
    <property type="entry name" value="S4_RNA-bd"/>
</dbReference>
<dbReference type="InterPro" id="IPR036986">
    <property type="entry name" value="S4_RNA-bd_sf"/>
</dbReference>
<evidence type="ECO:0000256" key="1">
    <source>
        <dbReference type="ARBA" id="ARBA00007465"/>
    </source>
</evidence>